<dbReference type="Proteomes" id="UP000184330">
    <property type="component" value="Unassembled WGS sequence"/>
</dbReference>
<accession>A0A1L7X8B7</accession>
<gene>
    <name evidence="2" type="ORF">PAC_11148</name>
</gene>
<dbReference type="Pfam" id="PF14529">
    <property type="entry name" value="Exo_endo_phos_2"/>
    <property type="match status" value="1"/>
</dbReference>
<protein>
    <recommendedName>
        <fullName evidence="1">Endonuclease/exonuclease/phosphatase domain-containing protein</fullName>
    </recommendedName>
</protein>
<dbReference type="InterPro" id="IPR005135">
    <property type="entry name" value="Endo/exonuclease/phosphatase"/>
</dbReference>
<evidence type="ECO:0000313" key="2">
    <source>
        <dbReference type="EMBL" id="CZR61252.1"/>
    </source>
</evidence>
<evidence type="ECO:0000313" key="3">
    <source>
        <dbReference type="Proteomes" id="UP000184330"/>
    </source>
</evidence>
<organism evidence="2 3">
    <name type="scientific">Phialocephala subalpina</name>
    <dbReference type="NCBI Taxonomy" id="576137"/>
    <lineage>
        <taxon>Eukaryota</taxon>
        <taxon>Fungi</taxon>
        <taxon>Dikarya</taxon>
        <taxon>Ascomycota</taxon>
        <taxon>Pezizomycotina</taxon>
        <taxon>Leotiomycetes</taxon>
        <taxon>Helotiales</taxon>
        <taxon>Mollisiaceae</taxon>
        <taxon>Phialocephala</taxon>
        <taxon>Phialocephala fortinii species complex</taxon>
    </lineage>
</organism>
<dbReference type="EMBL" id="FJOG01000018">
    <property type="protein sequence ID" value="CZR61252.1"/>
    <property type="molecule type" value="Genomic_DNA"/>
</dbReference>
<dbReference type="Gene3D" id="3.60.10.10">
    <property type="entry name" value="Endonuclease/exonuclease/phosphatase"/>
    <property type="match status" value="1"/>
</dbReference>
<feature type="domain" description="Endonuclease/exonuclease/phosphatase" evidence="1">
    <location>
        <begin position="44"/>
        <end position="113"/>
    </location>
</feature>
<keyword evidence="3" id="KW-1185">Reference proteome</keyword>
<dbReference type="InterPro" id="IPR036691">
    <property type="entry name" value="Endo/exonu/phosph_ase_sf"/>
</dbReference>
<dbReference type="SUPFAM" id="SSF56219">
    <property type="entry name" value="DNase I-like"/>
    <property type="match status" value="1"/>
</dbReference>
<evidence type="ECO:0000259" key="1">
    <source>
        <dbReference type="Pfam" id="PF14529"/>
    </source>
</evidence>
<proteinExistence type="predicted"/>
<name>A0A1L7X8B7_9HELO</name>
<dbReference type="OrthoDB" id="3600088at2759"/>
<sequence>MGVPEHALDPKGHRSRTGAGAIVGFNGSGFEAAGPIGTGGDDVAWERQREADPIIDLMSDHALRSLLPRGTKMWQRGNHESTIDLILVSEELAISVVKCTTYTTEHRSDHRAIKTTFDVATPERVDKAKLLFKNAPWNDIKARIATSLYRIPFGGTVQQQTDRLITAVLEAWTTDLTQLRRVYTYWRNQARTQRRIGHMFPNLEQQANNAAKEYYDAVRRQKKAHWEDFLADDTTSGKQQSTWIPVAAQHLTRYRR</sequence>
<dbReference type="GO" id="GO:0003824">
    <property type="term" value="F:catalytic activity"/>
    <property type="evidence" value="ECO:0007669"/>
    <property type="project" value="InterPro"/>
</dbReference>
<dbReference type="STRING" id="576137.A0A1L7X8B7"/>
<dbReference type="AlphaFoldDB" id="A0A1L7X8B7"/>
<reference evidence="2 3" key="1">
    <citation type="submission" date="2016-03" db="EMBL/GenBank/DDBJ databases">
        <authorList>
            <person name="Ploux O."/>
        </authorList>
    </citation>
    <scope>NUCLEOTIDE SEQUENCE [LARGE SCALE GENOMIC DNA]</scope>
    <source>
        <strain evidence="2 3">UAMH 11012</strain>
    </source>
</reference>